<feature type="compositionally biased region" description="Basic and acidic residues" evidence="1">
    <location>
        <begin position="61"/>
        <end position="71"/>
    </location>
</feature>
<evidence type="ECO:0000313" key="3">
    <source>
        <dbReference type="Proteomes" id="UP000008068"/>
    </source>
</evidence>
<gene>
    <name evidence="2" type="ORF">CAEBREN_17549</name>
</gene>
<name>G0NGK3_CAEBE</name>
<evidence type="ECO:0000256" key="1">
    <source>
        <dbReference type="SAM" id="MobiDB-lite"/>
    </source>
</evidence>
<dbReference type="Proteomes" id="UP000008068">
    <property type="component" value="Unassembled WGS sequence"/>
</dbReference>
<dbReference type="EMBL" id="GL379881">
    <property type="protein sequence ID" value="EGT60088.1"/>
    <property type="molecule type" value="Genomic_DNA"/>
</dbReference>
<organism evidence="3">
    <name type="scientific">Caenorhabditis brenneri</name>
    <name type="common">Nematode worm</name>
    <dbReference type="NCBI Taxonomy" id="135651"/>
    <lineage>
        <taxon>Eukaryota</taxon>
        <taxon>Metazoa</taxon>
        <taxon>Ecdysozoa</taxon>
        <taxon>Nematoda</taxon>
        <taxon>Chromadorea</taxon>
        <taxon>Rhabditida</taxon>
        <taxon>Rhabditina</taxon>
        <taxon>Rhabditomorpha</taxon>
        <taxon>Rhabditoidea</taxon>
        <taxon>Rhabditidae</taxon>
        <taxon>Peloderinae</taxon>
        <taxon>Caenorhabditis</taxon>
    </lineage>
</organism>
<evidence type="ECO:0000313" key="2">
    <source>
        <dbReference type="EMBL" id="EGT60088.1"/>
    </source>
</evidence>
<sequence>MLNQEEEITRSKKDLKGKNDRIDQLVQKEKIMKDRAKKLKWKLWRKRSMNRMMSSSPHNTADQKEKGESSRWLRSHNLPGMRDGLRAFKQCG</sequence>
<reference evidence="3" key="1">
    <citation type="submission" date="2011-07" db="EMBL/GenBank/DDBJ databases">
        <authorList>
            <consortium name="Caenorhabditis brenneri Sequencing and Analysis Consortium"/>
            <person name="Wilson R.K."/>
        </authorList>
    </citation>
    <scope>NUCLEOTIDE SEQUENCE [LARGE SCALE GENOMIC DNA]</scope>
    <source>
        <strain evidence="3">PB2801</strain>
    </source>
</reference>
<protein>
    <submittedName>
        <fullName evidence="2">Uncharacterized protein</fullName>
    </submittedName>
</protein>
<dbReference type="AlphaFoldDB" id="G0NGK3"/>
<keyword evidence="3" id="KW-1185">Reference proteome</keyword>
<proteinExistence type="predicted"/>
<feature type="region of interest" description="Disordered" evidence="1">
    <location>
        <begin position="47"/>
        <end position="92"/>
    </location>
</feature>
<dbReference type="InParanoid" id="G0NGK3"/>
<accession>G0NGK3</accession>
<dbReference type="HOGENOM" id="CLU_2415255_0_0_1"/>